<evidence type="ECO:0000256" key="1">
    <source>
        <dbReference type="ARBA" id="ARBA00022679"/>
    </source>
</evidence>
<keyword evidence="1 4" id="KW-0808">Transferase</keyword>
<dbReference type="EMBL" id="FNKH01000002">
    <property type="protein sequence ID" value="SDR17313.1"/>
    <property type="molecule type" value="Genomic_DNA"/>
</dbReference>
<proteinExistence type="predicted"/>
<evidence type="ECO:0000259" key="3">
    <source>
        <dbReference type="PROSITE" id="PS51186"/>
    </source>
</evidence>
<accession>A0A1H1GW56</accession>
<reference evidence="4 5" key="1">
    <citation type="submission" date="2016-10" db="EMBL/GenBank/DDBJ databases">
        <authorList>
            <person name="de Groot N.N."/>
        </authorList>
    </citation>
    <scope>NUCLEOTIDE SEQUENCE [LARGE SCALE GENOMIC DNA]</scope>
    <source>
        <strain evidence="4 5">DSM 20117</strain>
    </source>
</reference>
<gene>
    <name evidence="4" type="ORF">SAMN04489742_4365</name>
</gene>
<dbReference type="InterPro" id="IPR000182">
    <property type="entry name" value="GNAT_dom"/>
</dbReference>
<protein>
    <submittedName>
        <fullName evidence="4">Acetyltransferase (GNAT) family protein</fullName>
    </submittedName>
</protein>
<organism evidence="4 5">
    <name type="scientific">Crystallibacter crystallopoietes</name>
    <dbReference type="NCBI Taxonomy" id="37928"/>
    <lineage>
        <taxon>Bacteria</taxon>
        <taxon>Bacillati</taxon>
        <taxon>Actinomycetota</taxon>
        <taxon>Actinomycetes</taxon>
        <taxon>Micrococcales</taxon>
        <taxon>Micrococcaceae</taxon>
        <taxon>Crystallibacter</taxon>
    </lineage>
</organism>
<dbReference type="GO" id="GO:0016747">
    <property type="term" value="F:acyltransferase activity, transferring groups other than amino-acyl groups"/>
    <property type="evidence" value="ECO:0007669"/>
    <property type="project" value="InterPro"/>
</dbReference>
<evidence type="ECO:0000256" key="2">
    <source>
        <dbReference type="ARBA" id="ARBA00023315"/>
    </source>
</evidence>
<evidence type="ECO:0000313" key="5">
    <source>
        <dbReference type="Proteomes" id="UP000181917"/>
    </source>
</evidence>
<feature type="domain" description="N-acetyltransferase" evidence="3">
    <location>
        <begin position="14"/>
        <end position="168"/>
    </location>
</feature>
<sequence length="328" mass="36476">MSSPALPDYLDARLDWRPMTPADIDNWHALIRRMAEVDKPVWVETRADLEEAFESAANDPSVTTLMGTDADGTARAVGKVRANAGSATAHTWGGVDPQWRRRGIGRAVYRWQEECQRRRFLDAGISGGVLRTYTEERDHAHNALMGAAGAKIVRYFTEMTRSLADPIPDLPLPDGYVFATLNPDQSEAIRSAHNEAFADHWGSEPKDEQKWKFLVSHPQLKPEWSMSIIEPATGETVAYQLASFDPDYRLQAGHDEGFTDLLGVRRAWRGRKFAPALLAEAMRRFKAGGMANAGLGVDTENPSGALGLYSRMGYVPTKRDLAYDKQLT</sequence>
<name>A0A1H1GW56_9MICC</name>
<dbReference type="PANTHER" id="PTHR43420">
    <property type="entry name" value="ACETYLTRANSFERASE"/>
    <property type="match status" value="1"/>
</dbReference>
<dbReference type="KEGG" id="acry:AC20117_17550"/>
<feature type="domain" description="N-acetyltransferase" evidence="3">
    <location>
        <begin position="176"/>
        <end position="328"/>
    </location>
</feature>
<dbReference type="SUPFAM" id="SSF55729">
    <property type="entry name" value="Acyl-CoA N-acyltransferases (Nat)"/>
    <property type="match status" value="2"/>
</dbReference>
<dbReference type="Proteomes" id="UP000181917">
    <property type="component" value="Unassembled WGS sequence"/>
</dbReference>
<keyword evidence="5" id="KW-1185">Reference proteome</keyword>
<dbReference type="OrthoDB" id="9799092at2"/>
<dbReference type="InterPro" id="IPR016181">
    <property type="entry name" value="Acyl_CoA_acyltransferase"/>
</dbReference>
<dbReference type="Pfam" id="PF00583">
    <property type="entry name" value="Acetyltransf_1"/>
    <property type="match status" value="1"/>
</dbReference>
<dbReference type="InterPro" id="IPR050680">
    <property type="entry name" value="YpeA/RimI_acetyltransf"/>
</dbReference>
<keyword evidence="2" id="KW-0012">Acyltransferase</keyword>
<dbReference type="AlphaFoldDB" id="A0A1H1GW56"/>
<dbReference type="RefSeq" id="WP_074702567.1">
    <property type="nucleotide sequence ID" value="NZ_CP018863.1"/>
</dbReference>
<dbReference type="Gene3D" id="3.40.630.30">
    <property type="match status" value="1"/>
</dbReference>
<dbReference type="STRING" id="37928.SAMN04489742_4365"/>
<dbReference type="PROSITE" id="PS51186">
    <property type="entry name" value="GNAT"/>
    <property type="match status" value="2"/>
</dbReference>
<evidence type="ECO:0000313" key="4">
    <source>
        <dbReference type="EMBL" id="SDR17313.1"/>
    </source>
</evidence>